<proteinExistence type="predicted"/>
<accession>A0ABX0SER7</accession>
<dbReference type="Pfam" id="PF04230">
    <property type="entry name" value="PS_pyruv_trans"/>
    <property type="match status" value="1"/>
</dbReference>
<dbReference type="GO" id="GO:0016740">
    <property type="term" value="F:transferase activity"/>
    <property type="evidence" value="ECO:0007669"/>
    <property type="project" value="UniProtKB-KW"/>
</dbReference>
<evidence type="ECO:0000313" key="3">
    <source>
        <dbReference type="Proteomes" id="UP000749311"/>
    </source>
</evidence>
<reference evidence="2 3" key="1">
    <citation type="submission" date="2020-02" db="EMBL/GenBank/DDBJ databases">
        <title>Sequencing the genomes of 1000 actinobacteria strains.</title>
        <authorList>
            <person name="Klenk H.-P."/>
        </authorList>
    </citation>
    <scope>NUCLEOTIDE SEQUENCE [LARGE SCALE GENOMIC DNA]</scope>
    <source>
        <strain evidence="2 3">DSM 19609</strain>
    </source>
</reference>
<protein>
    <submittedName>
        <fullName evidence="2">Pyruvyl transferase</fullName>
    </submittedName>
</protein>
<feature type="domain" description="Polysaccharide pyruvyl transferase" evidence="1">
    <location>
        <begin position="31"/>
        <end position="142"/>
    </location>
</feature>
<dbReference type="EMBL" id="JAAMOZ010000001">
    <property type="protein sequence ID" value="NIH56893.1"/>
    <property type="molecule type" value="Genomic_DNA"/>
</dbReference>
<name>A0ABX0SER7_9ACTN</name>
<keyword evidence="2" id="KW-0808">Transferase</keyword>
<evidence type="ECO:0000259" key="1">
    <source>
        <dbReference type="Pfam" id="PF04230"/>
    </source>
</evidence>
<gene>
    <name evidence="2" type="ORF">FB473_001538</name>
</gene>
<keyword evidence="3" id="KW-1185">Reference proteome</keyword>
<dbReference type="InterPro" id="IPR007345">
    <property type="entry name" value="Polysacch_pyruvyl_Trfase"/>
</dbReference>
<evidence type="ECO:0000313" key="2">
    <source>
        <dbReference type="EMBL" id="NIH56893.1"/>
    </source>
</evidence>
<comment type="caution">
    <text evidence="2">The sequence shown here is derived from an EMBL/GenBank/DDBJ whole genome shotgun (WGS) entry which is preliminary data.</text>
</comment>
<dbReference type="Proteomes" id="UP000749311">
    <property type="component" value="Unassembled WGS sequence"/>
</dbReference>
<organism evidence="2 3">
    <name type="scientific">Brooklawnia cerclae</name>
    <dbReference type="NCBI Taxonomy" id="349934"/>
    <lineage>
        <taxon>Bacteria</taxon>
        <taxon>Bacillati</taxon>
        <taxon>Actinomycetota</taxon>
        <taxon>Actinomycetes</taxon>
        <taxon>Propionibacteriales</taxon>
        <taxon>Propionibacteriaceae</taxon>
        <taxon>Brooklawnia</taxon>
    </lineage>
</organism>
<sequence length="199" mass="22124">MMHFLRHGDHVWGTGINGKIPDPIRVKPDEVEIYAVRGPRTWGVLTQHGFNVPHVFGDPAILLAEVDKRFQLNTQQKTRRITVIPNLNDISTYRSHPGFVSPLQDPLTVAREIATSELVVGSSLHALILADVLGVPSRWVTSSVESPFKYIDYYEGTGRDAPAPAENVEQAIRIGGIEPYAEKPNGLIEAFPRHLFEKG</sequence>